<dbReference type="InterPro" id="IPR014001">
    <property type="entry name" value="Helicase_ATP-bd"/>
</dbReference>
<dbReference type="CDD" id="cd17926">
    <property type="entry name" value="DEXHc_RE"/>
    <property type="match status" value="1"/>
</dbReference>
<comment type="caution">
    <text evidence="3">The sequence shown here is derived from an EMBL/GenBank/DDBJ whole genome shotgun (WGS) entry which is preliminary data.</text>
</comment>
<feature type="domain" description="Helicase C-terminal" evidence="2">
    <location>
        <begin position="356"/>
        <end position="520"/>
    </location>
</feature>
<dbReference type="Gene3D" id="3.40.50.300">
    <property type="entry name" value="P-loop containing nucleotide triphosphate hydrolases"/>
    <property type="match status" value="2"/>
</dbReference>
<keyword evidence="3" id="KW-0378">Hydrolase</keyword>
<evidence type="ECO:0000259" key="2">
    <source>
        <dbReference type="PROSITE" id="PS51194"/>
    </source>
</evidence>
<dbReference type="SUPFAM" id="SSF52540">
    <property type="entry name" value="P-loop containing nucleoside triphosphate hydrolases"/>
    <property type="match status" value="1"/>
</dbReference>
<dbReference type="Pfam" id="PF04851">
    <property type="entry name" value="ResIII"/>
    <property type="match status" value="1"/>
</dbReference>
<dbReference type="InterPro" id="IPR050742">
    <property type="entry name" value="Helicase_Restrict-Modif_Enz"/>
</dbReference>
<dbReference type="PANTHER" id="PTHR47396:SF1">
    <property type="entry name" value="ATP-DEPENDENT HELICASE IRC3-RELATED"/>
    <property type="match status" value="1"/>
</dbReference>
<keyword evidence="4" id="KW-1185">Reference proteome</keyword>
<feature type="domain" description="Helicase ATP-binding" evidence="1">
    <location>
        <begin position="148"/>
        <end position="319"/>
    </location>
</feature>
<dbReference type="SMART" id="SM00490">
    <property type="entry name" value="HELICc"/>
    <property type="match status" value="1"/>
</dbReference>
<dbReference type="InterPro" id="IPR001650">
    <property type="entry name" value="Helicase_C-like"/>
</dbReference>
<keyword evidence="3" id="KW-0547">Nucleotide-binding</keyword>
<dbReference type="Proteomes" id="UP001174315">
    <property type="component" value="Unassembled WGS sequence"/>
</dbReference>
<gene>
    <name evidence="3" type="ORF">Q0S36_00685</name>
</gene>
<dbReference type="PANTHER" id="PTHR47396">
    <property type="entry name" value="TYPE I RESTRICTION ENZYME ECOKI R PROTEIN"/>
    <property type="match status" value="1"/>
</dbReference>
<accession>A0ABT8QAC1</accession>
<dbReference type="Pfam" id="PF00271">
    <property type="entry name" value="Helicase_C"/>
    <property type="match status" value="1"/>
</dbReference>
<proteinExistence type="predicted"/>
<keyword evidence="3" id="KW-0067">ATP-binding</keyword>
<dbReference type="PROSITE" id="PS51194">
    <property type="entry name" value="HELICASE_CTER"/>
    <property type="match status" value="1"/>
</dbReference>
<reference evidence="3" key="1">
    <citation type="submission" date="2023-07" db="EMBL/GenBank/DDBJ databases">
        <title>Stenotrophomonas isolates from soil.</title>
        <authorList>
            <person name="Sharma V."/>
            <person name="Zur-Pinska J."/>
            <person name="Hay A.G."/>
        </authorList>
    </citation>
    <scope>NUCLEOTIDE SEQUENCE</scope>
    <source>
        <strain evidence="3">C2</strain>
    </source>
</reference>
<evidence type="ECO:0000259" key="1">
    <source>
        <dbReference type="PROSITE" id="PS51192"/>
    </source>
</evidence>
<name>A0ABT8QAC1_9GAMM</name>
<dbReference type="InterPro" id="IPR027417">
    <property type="entry name" value="P-loop_NTPase"/>
</dbReference>
<evidence type="ECO:0000313" key="3">
    <source>
        <dbReference type="EMBL" id="MDN8667847.1"/>
    </source>
</evidence>
<protein>
    <submittedName>
        <fullName evidence="3">DEAD/DEAH box helicase family protein</fullName>
    </submittedName>
</protein>
<dbReference type="RefSeq" id="WP_301868558.1">
    <property type="nucleotide sequence ID" value="NZ_JAUKNN010000001.1"/>
</dbReference>
<dbReference type="GO" id="GO:0004386">
    <property type="term" value="F:helicase activity"/>
    <property type="evidence" value="ECO:0007669"/>
    <property type="project" value="UniProtKB-KW"/>
</dbReference>
<dbReference type="InterPro" id="IPR006935">
    <property type="entry name" value="Helicase/UvrB_N"/>
</dbReference>
<dbReference type="CDD" id="cd18785">
    <property type="entry name" value="SF2_C"/>
    <property type="match status" value="1"/>
</dbReference>
<organism evidence="3 4">
    <name type="scientific">Stenotrophomonas indicatrix</name>
    <dbReference type="NCBI Taxonomy" id="2045451"/>
    <lineage>
        <taxon>Bacteria</taxon>
        <taxon>Pseudomonadati</taxon>
        <taxon>Pseudomonadota</taxon>
        <taxon>Gammaproteobacteria</taxon>
        <taxon>Lysobacterales</taxon>
        <taxon>Lysobacteraceae</taxon>
        <taxon>Stenotrophomonas</taxon>
    </lineage>
</organism>
<dbReference type="EMBL" id="JAUKNN010000001">
    <property type="protein sequence ID" value="MDN8667847.1"/>
    <property type="molecule type" value="Genomic_DNA"/>
</dbReference>
<dbReference type="PROSITE" id="PS51192">
    <property type="entry name" value="HELICASE_ATP_BIND_1"/>
    <property type="match status" value="1"/>
</dbReference>
<evidence type="ECO:0000313" key="4">
    <source>
        <dbReference type="Proteomes" id="UP001174315"/>
    </source>
</evidence>
<sequence length="1091" mass="120504">MIHLPPLIVERRHAVGTVRHQLRPAADVVVHAVTSVKISPRVEQPLWELDTGERIVVTSRSGVAIPEGADGVLRERDGAFSWSSHRLIEQFVQEAGRIGWHEQARRTAATWNGRLAFRAEVRQPDGSVDPGEAGLRPPQLGALHAIGAHWSLDLRPATVVMPTGTGKTETMLAALAAYGRNPILVVVPWDLLRKQTANKFLAFGLLRALGVLPHDVPNPIVGIMTKRPTSVVDLDLFNECNVIVATIHTVGVGIDTQLLATIAQRCKALILDEAHHVAATNWNRLKTAFQSIPILQFTATPFRRDGQLVDGRVIFNYSLASAQRDGYFKRIRFEPIHEVGGTTRSDQALAAAAVQQLRQDLAAGFDHLMMARCASIGRAATVYQIYRDLAPDLRPVLIHSDESDAAARLAALRAGQARIVVCVDMLGEGFDLPQLKVAAIHDMHRSLAILLQFVGRFTRVAGARIGEATALANLADPGAAHALERLYSEDADWNQVLSELSSEAARDHAELVEFLQTSQRLDEVDDFNVAISQQLLRPVFSTAVYRVPRFVPERFHGGLAEARHVHAVWLHHASQTLYFVTRTEPRVRWTQSKGVRDREWALFVLHYDPVMGLLFLSSTDHSSLFGELAEAVSGESELISGENMFRVLGHINRLVFQSMGVKKHGRRNLSYAMYTGGDVAQALGMTERQGSVKNNVSGIGWEAGQKVSVGCSYKGRVWSREQGTVPALVNWCKAMGTKLLDDRIDVATIIANVLIPEEVTSLPADKAILSLEWPAELLALAEERVVLATNAEAAEGWPLYLVDINYDGRQGNDVYFSIRTDDQDPLAQLVLSVGGEAGYSVAQTGGAQVQISVGRRTLALDAYLCECPPLLRFVDLCELDGNLLIRPQDPRHLVIDDSRFESWDWTDVDITKESMWKHGALRHDSVQWKAARHFIDGGFEVVFDDDAAGEAADLVCLKEEEASIRLALVHCKFSGNSEAGERIKDVVEVCSQAIRSAKWKWRFVDLGKHLLRREDRLRAWNRPTRFLEGSAVDLNRIVRASRFKPVEAEVLIIQPGISAAARSDDQNMVLGAAVAYLKETIGCDLDIVCSM</sequence>
<dbReference type="SMART" id="SM00487">
    <property type="entry name" value="DEXDc"/>
    <property type="match status" value="1"/>
</dbReference>
<keyword evidence="3" id="KW-0347">Helicase</keyword>